<organism evidence="1 2">
    <name type="scientific">Acetobacter garciniae</name>
    <dbReference type="NCBI Taxonomy" id="2817435"/>
    <lineage>
        <taxon>Bacteria</taxon>
        <taxon>Pseudomonadati</taxon>
        <taxon>Pseudomonadota</taxon>
        <taxon>Alphaproteobacteria</taxon>
        <taxon>Acetobacterales</taxon>
        <taxon>Acetobacteraceae</taxon>
        <taxon>Acetobacter</taxon>
    </lineage>
</organism>
<evidence type="ECO:0000313" key="2">
    <source>
        <dbReference type="Proteomes" id="UP000664073"/>
    </source>
</evidence>
<accession>A0A939HNE0</accession>
<dbReference type="Proteomes" id="UP000664073">
    <property type="component" value="Unassembled WGS sequence"/>
</dbReference>
<gene>
    <name evidence="1" type="ORF">J2D77_06965</name>
</gene>
<protein>
    <submittedName>
        <fullName evidence="1">Uncharacterized protein</fullName>
    </submittedName>
</protein>
<name>A0A939HNE0_9PROT</name>
<reference evidence="1" key="1">
    <citation type="submission" date="2021-03" db="EMBL/GenBank/DDBJ databases">
        <title>The complete genome sequence of Acetobacter sp. TBRC 12339.</title>
        <authorList>
            <person name="Charoenyingcharoen P."/>
            <person name="Yukphan P."/>
        </authorList>
    </citation>
    <scope>NUCLEOTIDE SEQUENCE</scope>
    <source>
        <strain evidence="1">TBRC 12339</strain>
    </source>
</reference>
<dbReference type="AlphaFoldDB" id="A0A939HNE0"/>
<comment type="caution">
    <text evidence="1">The sequence shown here is derived from an EMBL/GenBank/DDBJ whole genome shotgun (WGS) entry which is preliminary data.</text>
</comment>
<dbReference type="RefSeq" id="WP_207845523.1">
    <property type="nucleotide sequence ID" value="NZ_JAFVMH010000002.1"/>
</dbReference>
<sequence length="70" mass="7993">METVRIWPQDDGQPVACQEKLRVLEENWQELSEVLTDAFDDAILMGVNEQAMRERLVALVHSLRSPKADA</sequence>
<evidence type="ECO:0000313" key="1">
    <source>
        <dbReference type="EMBL" id="MBO1324888.1"/>
    </source>
</evidence>
<keyword evidence="2" id="KW-1185">Reference proteome</keyword>
<proteinExistence type="predicted"/>
<dbReference type="EMBL" id="JAFVMH010000002">
    <property type="protein sequence ID" value="MBO1324888.1"/>
    <property type="molecule type" value="Genomic_DNA"/>
</dbReference>